<name>A0A7L2QWM5_9PASS</name>
<dbReference type="EMBL" id="VYZR01086562">
    <property type="protein sequence ID" value="NXS01189.1"/>
    <property type="molecule type" value="Genomic_DNA"/>
</dbReference>
<accession>A0A7L2QWM5</accession>
<evidence type="ECO:0000313" key="4">
    <source>
        <dbReference type="Proteomes" id="UP000570288"/>
    </source>
</evidence>
<feature type="transmembrane region" description="Helical" evidence="2">
    <location>
        <begin position="233"/>
        <end position="255"/>
    </location>
</feature>
<feature type="non-terminal residue" evidence="3">
    <location>
        <position position="1"/>
    </location>
</feature>
<comment type="caution">
    <text evidence="3">The sequence shown here is derived from an EMBL/GenBank/DDBJ whole genome shotgun (WGS) entry which is preliminary data.</text>
</comment>
<feature type="transmembrane region" description="Helical" evidence="2">
    <location>
        <begin position="12"/>
        <end position="31"/>
    </location>
</feature>
<sequence length="401" mass="46133">ILWGIHANALAYSMTTLGAGMMNSIFNFYYVKLFLNRYKISESAFHIAQVVFMIWNAINDPLFGYIQDNSRLKCCARRQFSILYGAPLYGLAFLLPWFPWRHYQEGDWVCGLHLIVALCAFDGLLTFVLLAQCALFAESSTRHESRLQLIKYNQVATLVGNEFLLVVDMRNTTCPQGKCCCNTNNFEFASLLVFSLQTHSLRDVQVVRNFLSHKYFLRQGYFAITGRQEHDTVLYLFILYVYILFFQCLVLLSHASLKKFGYYRIILYSFYYEGVAAAVMCLLGQEHYYLLAFYVTTNMVIVQASFSLFNLPLADIVDADLIKHKRRLPLSSMVFGTNALFTKPAQSLAPMVVFTILNHYGYYNLNNVPDLHDAMFYLVCLVPLCIAVLQILTWTPFSIQN</sequence>
<comment type="subcellular location">
    <subcellularLocation>
        <location evidence="1">Membrane</location>
        <topology evidence="1">Multi-pass membrane protein</topology>
    </subcellularLocation>
</comment>
<feature type="transmembrane region" description="Helical" evidence="2">
    <location>
        <begin position="290"/>
        <end position="309"/>
    </location>
</feature>
<keyword evidence="2" id="KW-0472">Membrane</keyword>
<proteinExistence type="predicted"/>
<keyword evidence="4" id="KW-1185">Reference proteome</keyword>
<dbReference type="AlphaFoldDB" id="A0A7L2QWM5"/>
<dbReference type="PANTHER" id="PTHR28658">
    <property type="entry name" value="TRANSMEMBRANE PROTEIN 180"/>
    <property type="match status" value="1"/>
</dbReference>
<dbReference type="OrthoDB" id="62987at2759"/>
<dbReference type="PANTHER" id="PTHR28658:SF1">
    <property type="entry name" value="MAJOR FACILITATOR SUPERFAMILY DOMAIN CONTAINING 13B"/>
    <property type="match status" value="1"/>
</dbReference>
<dbReference type="GO" id="GO:0016020">
    <property type="term" value="C:membrane"/>
    <property type="evidence" value="ECO:0007669"/>
    <property type="project" value="UniProtKB-SubCell"/>
</dbReference>
<gene>
    <name evidence="3" type="primary">Mfsd13a_0</name>
    <name evidence="3" type="ORF">OXYMAD_R00322</name>
</gene>
<dbReference type="Pfam" id="PF13347">
    <property type="entry name" value="MFS_2"/>
    <property type="match status" value="2"/>
</dbReference>
<dbReference type="SUPFAM" id="SSF103473">
    <property type="entry name" value="MFS general substrate transporter"/>
    <property type="match status" value="2"/>
</dbReference>
<feature type="transmembrane region" description="Helical" evidence="2">
    <location>
        <begin position="112"/>
        <end position="137"/>
    </location>
</feature>
<organism evidence="3 4">
    <name type="scientific">Oxylabes madagascariensis</name>
    <name type="common">white-throated Oxylabes</name>
    <dbReference type="NCBI Taxonomy" id="98144"/>
    <lineage>
        <taxon>Eukaryota</taxon>
        <taxon>Metazoa</taxon>
        <taxon>Chordata</taxon>
        <taxon>Craniata</taxon>
        <taxon>Vertebrata</taxon>
        <taxon>Euteleostomi</taxon>
        <taxon>Archelosauria</taxon>
        <taxon>Archosauria</taxon>
        <taxon>Dinosauria</taxon>
        <taxon>Saurischia</taxon>
        <taxon>Theropoda</taxon>
        <taxon>Coelurosauria</taxon>
        <taxon>Aves</taxon>
        <taxon>Neognathae</taxon>
        <taxon>Neoaves</taxon>
        <taxon>Telluraves</taxon>
        <taxon>Australaves</taxon>
        <taxon>Passeriformes</taxon>
        <taxon>Sylvioidea</taxon>
        <taxon>Timaliidae</taxon>
        <taxon>Oxylabes</taxon>
    </lineage>
</organism>
<feature type="transmembrane region" description="Helical" evidence="2">
    <location>
        <begin position="80"/>
        <end position="100"/>
    </location>
</feature>
<evidence type="ECO:0000256" key="1">
    <source>
        <dbReference type="ARBA" id="ARBA00004141"/>
    </source>
</evidence>
<reference evidence="3 4" key="1">
    <citation type="submission" date="2019-09" db="EMBL/GenBank/DDBJ databases">
        <title>Bird 10,000 Genomes (B10K) Project - Family phase.</title>
        <authorList>
            <person name="Zhang G."/>
        </authorList>
    </citation>
    <scope>NUCLEOTIDE SEQUENCE [LARGE SCALE GENOMIC DNA]</scope>
    <source>
        <strain evidence="3">B10K-DU-002-81</strain>
    </source>
</reference>
<dbReference type="InterPro" id="IPR040035">
    <property type="entry name" value="TMEM180"/>
</dbReference>
<evidence type="ECO:0000313" key="3">
    <source>
        <dbReference type="EMBL" id="NXS01189.1"/>
    </source>
</evidence>
<evidence type="ECO:0000256" key="2">
    <source>
        <dbReference type="SAM" id="Phobius"/>
    </source>
</evidence>
<protein>
    <submittedName>
        <fullName evidence="3">MF13A protein</fullName>
    </submittedName>
</protein>
<keyword evidence="2" id="KW-1133">Transmembrane helix</keyword>
<dbReference type="Proteomes" id="UP000570288">
    <property type="component" value="Unassembled WGS sequence"/>
</dbReference>
<feature type="non-terminal residue" evidence="3">
    <location>
        <position position="401"/>
    </location>
</feature>
<feature type="transmembrane region" description="Helical" evidence="2">
    <location>
        <begin position="261"/>
        <end position="283"/>
    </location>
</feature>
<dbReference type="InterPro" id="IPR036259">
    <property type="entry name" value="MFS_trans_sf"/>
</dbReference>
<keyword evidence="2" id="KW-0812">Transmembrane</keyword>
<feature type="transmembrane region" description="Helical" evidence="2">
    <location>
        <begin position="374"/>
        <end position="397"/>
    </location>
</feature>